<evidence type="ECO:0000313" key="5">
    <source>
        <dbReference type="Proteomes" id="UP000694257"/>
    </source>
</evidence>
<name>A0ABX8RI12_NOCIO</name>
<evidence type="ECO:0000256" key="1">
    <source>
        <dbReference type="SAM" id="MobiDB-lite"/>
    </source>
</evidence>
<dbReference type="Proteomes" id="UP000694257">
    <property type="component" value="Chromosome"/>
</dbReference>
<feature type="domain" description="Erythromycin biosynthesis protein CIII-like C-terminal" evidence="3">
    <location>
        <begin position="290"/>
        <end position="390"/>
    </location>
</feature>
<reference evidence="4 5" key="1">
    <citation type="submission" date="2021-07" db="EMBL/GenBank/DDBJ databases">
        <title>Whole Genome Sequence of Nocardia Iowensis.</title>
        <authorList>
            <person name="Lamm A."/>
            <person name="Collins-Fairclough A.M."/>
            <person name="Bunk B."/>
            <person name="Sproer C."/>
        </authorList>
    </citation>
    <scope>NUCLEOTIDE SEQUENCE [LARGE SCALE GENOMIC DNA]</scope>
    <source>
        <strain evidence="4 5">NRRL 5646</strain>
    </source>
</reference>
<dbReference type="InterPro" id="IPR010610">
    <property type="entry name" value="EryCIII-like_C"/>
</dbReference>
<dbReference type="RefSeq" id="WP_218469462.1">
    <property type="nucleotide sequence ID" value="NZ_BAABJN010000008.1"/>
</dbReference>
<sequence length="423" mass="45546">MNIALLGQGTRGDLYPLLGIGRSLVERGHRVIVLEYDEYESDIEEAGLDFHLVHTGSQCAHVFENVPVGPATPSTELATHRLYFDASLRSAPHFVAALGRLAPRPEVIVAPSNHLGASLGGEMLGVPVISTFLGSSVPATFDTRAASGMRSRSDERMAKLVDRLALPRIAEVRREIGLDPAPDTTTFARVDRAGGLVLTASPLATLPPAIPPTFEIVGYPDYYGSDRHQLDEPTRQFLAESQVPVVVCTLGDGWARTLPDQLRQFLDRADQGRYRLLMIGGRVPGLSSGPGTRIVSRANLREVLGYADVSVNHGGMGTLIAALRGAVPSVMMTQWPDGRRNAAALAEQGLGIDLGSAPSTDEFFRAVDEAIGNDMIKQRLHAASTAMRAERDPADALLDRLHRERKGRTDHAETSTGRSGASR</sequence>
<protein>
    <submittedName>
        <fullName evidence="4">Glycosyltransferase</fullName>
    </submittedName>
</protein>
<feature type="compositionally biased region" description="Polar residues" evidence="1">
    <location>
        <begin position="414"/>
        <end position="423"/>
    </location>
</feature>
<dbReference type="InterPro" id="IPR050426">
    <property type="entry name" value="Glycosyltransferase_28"/>
</dbReference>
<organism evidence="4 5">
    <name type="scientific">Nocardia iowensis</name>
    <dbReference type="NCBI Taxonomy" id="204891"/>
    <lineage>
        <taxon>Bacteria</taxon>
        <taxon>Bacillati</taxon>
        <taxon>Actinomycetota</taxon>
        <taxon>Actinomycetes</taxon>
        <taxon>Mycobacteriales</taxon>
        <taxon>Nocardiaceae</taxon>
        <taxon>Nocardia</taxon>
    </lineage>
</organism>
<feature type="domain" description="Glycosyltransferase family 28 N-terminal" evidence="2">
    <location>
        <begin position="3"/>
        <end position="137"/>
    </location>
</feature>
<dbReference type="PANTHER" id="PTHR48050">
    <property type="entry name" value="STEROL 3-BETA-GLUCOSYLTRANSFERASE"/>
    <property type="match status" value="1"/>
</dbReference>
<evidence type="ECO:0000259" key="3">
    <source>
        <dbReference type="Pfam" id="PF06722"/>
    </source>
</evidence>
<feature type="compositionally biased region" description="Basic and acidic residues" evidence="1">
    <location>
        <begin position="388"/>
        <end position="413"/>
    </location>
</feature>
<dbReference type="EMBL" id="CP078145">
    <property type="protein sequence ID" value="QXN88579.1"/>
    <property type="molecule type" value="Genomic_DNA"/>
</dbReference>
<dbReference type="Pfam" id="PF03033">
    <property type="entry name" value="Glyco_transf_28"/>
    <property type="match status" value="1"/>
</dbReference>
<evidence type="ECO:0000259" key="2">
    <source>
        <dbReference type="Pfam" id="PF03033"/>
    </source>
</evidence>
<dbReference type="Pfam" id="PF06722">
    <property type="entry name" value="EryCIII-like_C"/>
    <property type="match status" value="1"/>
</dbReference>
<accession>A0ABX8RI12</accession>
<evidence type="ECO:0000313" key="4">
    <source>
        <dbReference type="EMBL" id="QXN88579.1"/>
    </source>
</evidence>
<dbReference type="InterPro" id="IPR002213">
    <property type="entry name" value="UDP_glucos_trans"/>
</dbReference>
<feature type="region of interest" description="Disordered" evidence="1">
    <location>
        <begin position="385"/>
        <end position="423"/>
    </location>
</feature>
<dbReference type="PANTHER" id="PTHR48050:SF13">
    <property type="entry name" value="STEROL 3-BETA-GLUCOSYLTRANSFERASE UGT80A2"/>
    <property type="match status" value="1"/>
</dbReference>
<dbReference type="InterPro" id="IPR004276">
    <property type="entry name" value="GlycoTrans_28_N"/>
</dbReference>
<dbReference type="CDD" id="cd03784">
    <property type="entry name" value="GT1_Gtf-like"/>
    <property type="match status" value="1"/>
</dbReference>
<keyword evidence="5" id="KW-1185">Reference proteome</keyword>
<proteinExistence type="predicted"/>
<gene>
    <name evidence="4" type="ORF">KV110_23600</name>
</gene>